<gene>
    <name evidence="1" type="ORF">AMTR_s00044p00105690</name>
</gene>
<dbReference type="AlphaFoldDB" id="U5D6S2"/>
<organism evidence="1 2">
    <name type="scientific">Amborella trichopoda</name>
    <dbReference type="NCBI Taxonomy" id="13333"/>
    <lineage>
        <taxon>Eukaryota</taxon>
        <taxon>Viridiplantae</taxon>
        <taxon>Streptophyta</taxon>
        <taxon>Embryophyta</taxon>
        <taxon>Tracheophyta</taxon>
        <taxon>Spermatophyta</taxon>
        <taxon>Magnoliopsida</taxon>
        <taxon>Amborellales</taxon>
        <taxon>Amborellaceae</taxon>
        <taxon>Amborella</taxon>
    </lineage>
</organism>
<keyword evidence="2" id="KW-1185">Reference proteome</keyword>
<proteinExistence type="predicted"/>
<reference evidence="2" key="1">
    <citation type="journal article" date="2013" name="Science">
        <title>The Amborella genome and the evolution of flowering plants.</title>
        <authorList>
            <consortium name="Amborella Genome Project"/>
        </authorList>
    </citation>
    <scope>NUCLEOTIDE SEQUENCE [LARGE SCALE GENOMIC DNA]</scope>
</reference>
<accession>U5D6S2</accession>
<dbReference type="HOGENOM" id="CLU_2136845_0_0_1"/>
<dbReference type="EMBL" id="KI392384">
    <property type="protein sequence ID" value="ERN17107.1"/>
    <property type="molecule type" value="Genomic_DNA"/>
</dbReference>
<sequence>MDTWWSVNVTQKSGNSWAFWHRHCWSPAIIILDSWHPGTITQQSGDCILGFIDTPAQSPRQSGDILPGFMASRQSHRGGPAVFTLANISPAIVLSSPAISSNSLAFLYPGIIY</sequence>
<dbReference type="Gramene" id="ERN17107">
    <property type="protein sequence ID" value="ERN17107"/>
    <property type="gene ID" value="AMTR_s00044p00105690"/>
</dbReference>
<name>U5D6S2_AMBTC</name>
<evidence type="ECO:0000313" key="2">
    <source>
        <dbReference type="Proteomes" id="UP000017836"/>
    </source>
</evidence>
<dbReference type="Proteomes" id="UP000017836">
    <property type="component" value="Unassembled WGS sequence"/>
</dbReference>
<protein>
    <submittedName>
        <fullName evidence="1">Uncharacterized protein</fullName>
    </submittedName>
</protein>
<evidence type="ECO:0000313" key="1">
    <source>
        <dbReference type="EMBL" id="ERN17107.1"/>
    </source>
</evidence>